<dbReference type="AlphaFoldDB" id="A0A4R5LTG1"/>
<comment type="caution">
    <text evidence="1">The sequence shown here is derived from an EMBL/GenBank/DDBJ whole genome shotgun (WGS) entry which is preliminary data.</text>
</comment>
<dbReference type="Proteomes" id="UP000295554">
    <property type="component" value="Unassembled WGS sequence"/>
</dbReference>
<dbReference type="InterPro" id="IPR002514">
    <property type="entry name" value="Transposase_8"/>
</dbReference>
<name>A0A4R5LTG1_9GAMM</name>
<gene>
    <name evidence="1" type="ORF">E2F43_12060</name>
</gene>
<dbReference type="GO" id="GO:0004803">
    <property type="term" value="F:transposase activity"/>
    <property type="evidence" value="ECO:0007669"/>
    <property type="project" value="InterPro"/>
</dbReference>
<evidence type="ECO:0000313" key="2">
    <source>
        <dbReference type="Proteomes" id="UP000295554"/>
    </source>
</evidence>
<dbReference type="EMBL" id="SMSE01000002">
    <property type="protein sequence ID" value="TDG14200.1"/>
    <property type="molecule type" value="Genomic_DNA"/>
</dbReference>
<dbReference type="Pfam" id="PF01527">
    <property type="entry name" value="HTH_Tnp_1"/>
    <property type="match status" value="1"/>
</dbReference>
<evidence type="ECO:0000313" key="1">
    <source>
        <dbReference type="EMBL" id="TDG14200.1"/>
    </source>
</evidence>
<dbReference type="InterPro" id="IPR052546">
    <property type="entry name" value="Transposase_8_domain"/>
</dbReference>
<dbReference type="GO" id="GO:0006313">
    <property type="term" value="P:DNA transposition"/>
    <property type="evidence" value="ECO:0007669"/>
    <property type="project" value="InterPro"/>
</dbReference>
<dbReference type="PANTHER" id="PTHR33609:SF1">
    <property type="entry name" value="TRANSPOSASE"/>
    <property type="match status" value="1"/>
</dbReference>
<dbReference type="RefSeq" id="WP_133212927.1">
    <property type="nucleotide sequence ID" value="NZ_SMSE01000002.1"/>
</dbReference>
<accession>A0A4R5LTG1</accession>
<sequence>MATKGFKPEQIFHLLREGKIRLVSASIVGEVCRALSFSEQSDYRWRKEYGSMQVSHAKKRKHLERENTRLKKPVTDQAIEKAILEEALKGQQDQKGESTRVKNNGALTLTLAPVVGAGQTVLYDSLLALDRRNDFL</sequence>
<proteinExistence type="predicted"/>
<dbReference type="GO" id="GO:0003677">
    <property type="term" value="F:DNA binding"/>
    <property type="evidence" value="ECO:0007669"/>
    <property type="project" value="InterPro"/>
</dbReference>
<protein>
    <recommendedName>
        <fullName evidence="3">Transposase</fullName>
    </recommendedName>
</protein>
<dbReference type="PANTHER" id="PTHR33609">
    <property type="entry name" value="LOW CALCIUM RESPONSE LOCUS PROTEIN S"/>
    <property type="match status" value="1"/>
</dbReference>
<keyword evidence="2" id="KW-1185">Reference proteome</keyword>
<dbReference type="OrthoDB" id="6174090at2"/>
<organism evidence="1 2">
    <name type="scientific">Seongchinamella unica</name>
    <dbReference type="NCBI Taxonomy" id="2547392"/>
    <lineage>
        <taxon>Bacteria</taxon>
        <taxon>Pseudomonadati</taxon>
        <taxon>Pseudomonadota</taxon>
        <taxon>Gammaproteobacteria</taxon>
        <taxon>Cellvibrionales</taxon>
        <taxon>Halieaceae</taxon>
        <taxon>Seongchinamella</taxon>
    </lineage>
</organism>
<evidence type="ECO:0008006" key="3">
    <source>
        <dbReference type="Google" id="ProtNLM"/>
    </source>
</evidence>
<reference evidence="1 2" key="1">
    <citation type="submission" date="2019-03" db="EMBL/GenBank/DDBJ databases">
        <title>Seongchinamella monodicae gen. nov., sp. nov., a novel member of the Gammaproteobacteria isolated from a tidal mudflat of beach.</title>
        <authorList>
            <person name="Yang H.G."/>
            <person name="Kang J.W."/>
            <person name="Lee S.D."/>
        </authorList>
    </citation>
    <scope>NUCLEOTIDE SEQUENCE [LARGE SCALE GENOMIC DNA]</scope>
    <source>
        <strain evidence="1 2">GH4-78</strain>
    </source>
</reference>